<comment type="caution">
    <text evidence="2">The sequence shown here is derived from an EMBL/GenBank/DDBJ whole genome shotgun (WGS) entry which is preliminary data.</text>
</comment>
<accession>A0ABS2DMU3</accession>
<evidence type="ECO:0000313" key="3">
    <source>
        <dbReference type="Proteomes" id="UP001518925"/>
    </source>
</evidence>
<feature type="compositionally biased region" description="Polar residues" evidence="1">
    <location>
        <begin position="39"/>
        <end position="55"/>
    </location>
</feature>
<sequence>MEVKELKGNKKMPDFDSLSDRLVAEHTHEPIFAIKTNLDPKSSSEDNPYYNNVTNSEEKKKLDEFFGQS</sequence>
<reference evidence="2 3" key="1">
    <citation type="submission" date="2021-02" db="EMBL/GenBank/DDBJ databases">
        <title>Bacillus sp. RD4P76, an endophyte from a halophyte.</title>
        <authorList>
            <person name="Sun J.-Q."/>
        </authorList>
    </citation>
    <scope>NUCLEOTIDE SEQUENCE [LARGE SCALE GENOMIC DNA]</scope>
    <source>
        <strain evidence="2 3">RD4P76</strain>
    </source>
</reference>
<dbReference type="Proteomes" id="UP001518925">
    <property type="component" value="Unassembled WGS sequence"/>
</dbReference>
<name>A0ABS2DMU3_9BACI</name>
<evidence type="ECO:0000256" key="1">
    <source>
        <dbReference type="SAM" id="MobiDB-lite"/>
    </source>
</evidence>
<feature type="region of interest" description="Disordered" evidence="1">
    <location>
        <begin position="34"/>
        <end position="69"/>
    </location>
</feature>
<proteinExistence type="predicted"/>
<organism evidence="2 3">
    <name type="scientific">Bacillus suaedaesalsae</name>
    <dbReference type="NCBI Taxonomy" id="2810349"/>
    <lineage>
        <taxon>Bacteria</taxon>
        <taxon>Bacillati</taxon>
        <taxon>Bacillota</taxon>
        <taxon>Bacilli</taxon>
        <taxon>Bacillales</taxon>
        <taxon>Bacillaceae</taxon>
        <taxon>Bacillus</taxon>
    </lineage>
</organism>
<feature type="compositionally biased region" description="Basic and acidic residues" evidence="1">
    <location>
        <begin position="56"/>
        <end position="69"/>
    </location>
</feature>
<evidence type="ECO:0000313" key="2">
    <source>
        <dbReference type="EMBL" id="MBM6619808.1"/>
    </source>
</evidence>
<protein>
    <submittedName>
        <fullName evidence="2">Uncharacterized protein</fullName>
    </submittedName>
</protein>
<dbReference type="EMBL" id="JAFELM010000045">
    <property type="protein sequence ID" value="MBM6619808.1"/>
    <property type="molecule type" value="Genomic_DNA"/>
</dbReference>
<gene>
    <name evidence="2" type="ORF">JR050_19280</name>
</gene>
<keyword evidence="3" id="KW-1185">Reference proteome</keyword>